<evidence type="ECO:0000313" key="2">
    <source>
        <dbReference type="Proteomes" id="UP000800036"/>
    </source>
</evidence>
<evidence type="ECO:0008006" key="3">
    <source>
        <dbReference type="Google" id="ProtNLM"/>
    </source>
</evidence>
<dbReference type="AlphaFoldDB" id="A0A6A5UY21"/>
<gene>
    <name evidence="1" type="ORF">BU23DRAFT_231792</name>
</gene>
<proteinExistence type="predicted"/>
<reference evidence="1" key="1">
    <citation type="journal article" date="2020" name="Stud. Mycol.">
        <title>101 Dothideomycetes genomes: a test case for predicting lifestyles and emergence of pathogens.</title>
        <authorList>
            <person name="Haridas S."/>
            <person name="Albert R."/>
            <person name="Binder M."/>
            <person name="Bloem J."/>
            <person name="Labutti K."/>
            <person name="Salamov A."/>
            <person name="Andreopoulos B."/>
            <person name="Baker S."/>
            <person name="Barry K."/>
            <person name="Bills G."/>
            <person name="Bluhm B."/>
            <person name="Cannon C."/>
            <person name="Castanera R."/>
            <person name="Culley D."/>
            <person name="Daum C."/>
            <person name="Ezra D."/>
            <person name="Gonzalez J."/>
            <person name="Henrissat B."/>
            <person name="Kuo A."/>
            <person name="Liang C."/>
            <person name="Lipzen A."/>
            <person name="Lutzoni F."/>
            <person name="Magnuson J."/>
            <person name="Mondo S."/>
            <person name="Nolan M."/>
            <person name="Ohm R."/>
            <person name="Pangilinan J."/>
            <person name="Park H.-J."/>
            <person name="Ramirez L."/>
            <person name="Alfaro M."/>
            <person name="Sun H."/>
            <person name="Tritt A."/>
            <person name="Yoshinaga Y."/>
            <person name="Zwiers L.-H."/>
            <person name="Turgeon B."/>
            <person name="Goodwin S."/>
            <person name="Spatafora J."/>
            <person name="Crous P."/>
            <person name="Grigoriev I."/>
        </authorList>
    </citation>
    <scope>NUCLEOTIDE SEQUENCE</scope>
    <source>
        <strain evidence="1">CBS 107.79</strain>
    </source>
</reference>
<name>A0A6A5UY21_9PLEO</name>
<keyword evidence="2" id="KW-1185">Reference proteome</keyword>
<dbReference type="EMBL" id="ML976705">
    <property type="protein sequence ID" value="KAF1969891.1"/>
    <property type="molecule type" value="Genomic_DNA"/>
</dbReference>
<organism evidence="1 2">
    <name type="scientific">Bimuria novae-zelandiae CBS 107.79</name>
    <dbReference type="NCBI Taxonomy" id="1447943"/>
    <lineage>
        <taxon>Eukaryota</taxon>
        <taxon>Fungi</taxon>
        <taxon>Dikarya</taxon>
        <taxon>Ascomycota</taxon>
        <taxon>Pezizomycotina</taxon>
        <taxon>Dothideomycetes</taxon>
        <taxon>Pleosporomycetidae</taxon>
        <taxon>Pleosporales</taxon>
        <taxon>Massarineae</taxon>
        <taxon>Didymosphaeriaceae</taxon>
        <taxon>Bimuria</taxon>
    </lineage>
</organism>
<sequence length="122" mass="13997">MILRSYTDQYLHQRITALANGRKPMFTRDSWIMCANDVRVRDHVCFIAGATIPFVLRRVDPNRGCRSFILLGECYLNAVGHLSGRAVQEPNPTILWDILKKRIHSGKTYAWCRTASSFGRVE</sequence>
<evidence type="ECO:0000313" key="1">
    <source>
        <dbReference type="EMBL" id="KAF1969891.1"/>
    </source>
</evidence>
<protein>
    <recommendedName>
        <fullName evidence="3">Heterokaryon incompatibility domain-containing protein</fullName>
    </recommendedName>
</protein>
<dbReference type="Proteomes" id="UP000800036">
    <property type="component" value="Unassembled WGS sequence"/>
</dbReference>
<dbReference type="OrthoDB" id="2157530at2759"/>
<accession>A0A6A5UY21</accession>